<reference evidence="1 2" key="1">
    <citation type="submission" date="2015-01" db="EMBL/GenBank/DDBJ databases">
        <title>Evolution of Trichinella species and genotypes.</title>
        <authorList>
            <person name="Korhonen P.K."/>
            <person name="Edoardo P."/>
            <person name="Giuseppe L.R."/>
            <person name="Gasser R.B."/>
        </authorList>
    </citation>
    <scope>NUCLEOTIDE SEQUENCE [LARGE SCALE GENOMIC DNA]</scope>
    <source>
        <strain evidence="1">ISS1980</strain>
    </source>
</reference>
<gene>
    <name evidence="1" type="ORF">T10_8209</name>
</gene>
<sequence length="160" mass="18154">MLWDENPKFSLCDDDKSPGGGFSCLQYCTNLVFHVNQPLTYLLYIKISKLCITTLKLISKFLEHTSDHFLYQNTLTNINGQNVRESSTLQIDGKKTKRRLCLSRFNQNFGMNFFRNALGLDLNLRGNTMEGPFAINGGLGMIPARGFRGGFIGPWFLQNC</sequence>
<protein>
    <submittedName>
        <fullName evidence="1">Uncharacterized protein</fullName>
    </submittedName>
</protein>
<evidence type="ECO:0000313" key="2">
    <source>
        <dbReference type="Proteomes" id="UP000054843"/>
    </source>
</evidence>
<dbReference type="Proteomes" id="UP000054843">
    <property type="component" value="Unassembled WGS sequence"/>
</dbReference>
<organism evidence="1 2">
    <name type="scientific">Trichinella papuae</name>
    <dbReference type="NCBI Taxonomy" id="268474"/>
    <lineage>
        <taxon>Eukaryota</taxon>
        <taxon>Metazoa</taxon>
        <taxon>Ecdysozoa</taxon>
        <taxon>Nematoda</taxon>
        <taxon>Enoplea</taxon>
        <taxon>Dorylaimia</taxon>
        <taxon>Trichinellida</taxon>
        <taxon>Trichinellidae</taxon>
        <taxon>Trichinella</taxon>
    </lineage>
</organism>
<name>A0A0V1MDF3_9BILA</name>
<dbReference type="AlphaFoldDB" id="A0A0V1MDF3"/>
<proteinExistence type="predicted"/>
<evidence type="ECO:0000313" key="1">
    <source>
        <dbReference type="EMBL" id="KRZ69619.1"/>
    </source>
</evidence>
<keyword evidence="2" id="KW-1185">Reference proteome</keyword>
<dbReference type="OrthoDB" id="10379719at2759"/>
<dbReference type="EMBL" id="JYDO01000132">
    <property type="protein sequence ID" value="KRZ69619.1"/>
    <property type="molecule type" value="Genomic_DNA"/>
</dbReference>
<comment type="caution">
    <text evidence="1">The sequence shown here is derived from an EMBL/GenBank/DDBJ whole genome shotgun (WGS) entry which is preliminary data.</text>
</comment>
<accession>A0A0V1MDF3</accession>